<dbReference type="EMBL" id="JACIJH010000001">
    <property type="protein sequence ID" value="MBB5704922.1"/>
    <property type="molecule type" value="Genomic_DNA"/>
</dbReference>
<keyword evidence="12" id="KW-0966">Cell projection</keyword>
<keyword evidence="8" id="KW-1133">Transmembrane helix</keyword>
<dbReference type="PANTHER" id="PTHR35091:SF2">
    <property type="entry name" value="FLAGELLAR PROTEIN FLIL"/>
    <property type="match status" value="1"/>
</dbReference>
<dbReference type="RefSeq" id="WP_184094493.1">
    <property type="nucleotide sequence ID" value="NZ_JACIJH010000001.1"/>
</dbReference>
<keyword evidence="12" id="KW-0282">Flagellum</keyword>
<dbReference type="GO" id="GO:0006935">
    <property type="term" value="P:chemotaxis"/>
    <property type="evidence" value="ECO:0007669"/>
    <property type="project" value="UniProtKB-KW"/>
</dbReference>
<comment type="function">
    <text evidence="1 10">Controls the rotational direction of flagella during chemotaxis.</text>
</comment>
<evidence type="ECO:0000256" key="5">
    <source>
        <dbReference type="ARBA" id="ARBA00022500"/>
    </source>
</evidence>
<comment type="similarity">
    <text evidence="3 10">Belongs to the FliL family.</text>
</comment>
<reference evidence="12 13" key="1">
    <citation type="submission" date="2020-08" db="EMBL/GenBank/DDBJ databases">
        <title>Genomic Encyclopedia of Type Strains, Phase IV (KMG-IV): sequencing the most valuable type-strain genomes for metagenomic binning, comparative biology and taxonomic classification.</title>
        <authorList>
            <person name="Goeker M."/>
        </authorList>
    </citation>
    <scope>NUCLEOTIDE SEQUENCE [LARGE SCALE GENOMIC DNA]</scope>
    <source>
        <strain evidence="12 13">DSM 27163</strain>
    </source>
</reference>
<dbReference type="InterPro" id="IPR005503">
    <property type="entry name" value="FliL"/>
</dbReference>
<keyword evidence="6" id="KW-0812">Transmembrane</keyword>
<evidence type="ECO:0000256" key="9">
    <source>
        <dbReference type="ARBA" id="ARBA00023136"/>
    </source>
</evidence>
<keyword evidence="5 10" id="KW-0145">Chemotaxis</keyword>
<dbReference type="GO" id="GO:0009425">
    <property type="term" value="C:bacterial-type flagellum basal body"/>
    <property type="evidence" value="ECO:0007669"/>
    <property type="project" value="InterPro"/>
</dbReference>
<keyword evidence="13" id="KW-1185">Reference proteome</keyword>
<keyword evidence="9 10" id="KW-0472">Membrane</keyword>
<dbReference type="AlphaFoldDB" id="A0A7W9ENW5"/>
<evidence type="ECO:0000256" key="6">
    <source>
        <dbReference type="ARBA" id="ARBA00022692"/>
    </source>
</evidence>
<evidence type="ECO:0000256" key="3">
    <source>
        <dbReference type="ARBA" id="ARBA00008281"/>
    </source>
</evidence>
<proteinExistence type="inferred from homology"/>
<dbReference type="GO" id="GO:0005886">
    <property type="term" value="C:plasma membrane"/>
    <property type="evidence" value="ECO:0007669"/>
    <property type="project" value="UniProtKB-SubCell"/>
</dbReference>
<keyword evidence="10" id="KW-0997">Cell inner membrane</keyword>
<evidence type="ECO:0000256" key="8">
    <source>
        <dbReference type="ARBA" id="ARBA00022989"/>
    </source>
</evidence>
<evidence type="ECO:0000256" key="7">
    <source>
        <dbReference type="ARBA" id="ARBA00022779"/>
    </source>
</evidence>
<evidence type="ECO:0000256" key="2">
    <source>
        <dbReference type="ARBA" id="ARBA00004162"/>
    </source>
</evidence>
<dbReference type="Proteomes" id="UP000537161">
    <property type="component" value="Unassembled WGS sequence"/>
</dbReference>
<keyword evidence="4" id="KW-1003">Cell membrane</keyword>
<gene>
    <name evidence="12" type="ORF">FHR21_000247</name>
</gene>
<evidence type="ECO:0000256" key="10">
    <source>
        <dbReference type="RuleBase" id="RU364125"/>
    </source>
</evidence>
<accession>A0A7W9ENW5</accession>
<keyword evidence="7 10" id="KW-0283">Flagellar rotation</keyword>
<dbReference type="PANTHER" id="PTHR35091">
    <property type="entry name" value="FLAGELLAR PROTEIN FLIL"/>
    <property type="match status" value="1"/>
</dbReference>
<sequence>MSKDKAEAPTGKGGKMKKLLLIAVGAAVLIGAGAGAGIYMGGGLAAEAPRPEDRFPKLVLRSKSGDEAPAAGNSHEAPPPKVGTVSVPNDRFKVDPGKYEITYVPIEQAFTTNLADGSGFLQVGISLSTYYDGRMVANVQRQMTPIRSAMLMVLAEQDPALISTSHGKQALQRQLTAAVNQVLRDKEGFGGVDNVYFTSMVIQ</sequence>
<dbReference type="Pfam" id="PF03748">
    <property type="entry name" value="FliL"/>
    <property type="match status" value="1"/>
</dbReference>
<name>A0A7W9ENW5_9SPHN</name>
<dbReference type="GO" id="GO:0071978">
    <property type="term" value="P:bacterial-type flagellum-dependent swarming motility"/>
    <property type="evidence" value="ECO:0007669"/>
    <property type="project" value="TreeGrafter"/>
</dbReference>
<organism evidence="12 13">
    <name type="scientific">Sphingopyxis panaciterrulae</name>
    <dbReference type="NCBI Taxonomy" id="462372"/>
    <lineage>
        <taxon>Bacteria</taxon>
        <taxon>Pseudomonadati</taxon>
        <taxon>Pseudomonadota</taxon>
        <taxon>Alphaproteobacteria</taxon>
        <taxon>Sphingomonadales</taxon>
        <taxon>Sphingomonadaceae</taxon>
        <taxon>Sphingopyxis</taxon>
    </lineage>
</organism>
<evidence type="ECO:0000313" key="13">
    <source>
        <dbReference type="Proteomes" id="UP000537161"/>
    </source>
</evidence>
<evidence type="ECO:0000256" key="11">
    <source>
        <dbReference type="SAM" id="MobiDB-lite"/>
    </source>
</evidence>
<comment type="subcellular location">
    <subcellularLocation>
        <location evidence="10">Cell inner membrane</location>
    </subcellularLocation>
    <subcellularLocation>
        <location evidence="2">Cell membrane</location>
        <topology evidence="2">Single-pass membrane protein</topology>
    </subcellularLocation>
</comment>
<protein>
    <recommendedName>
        <fullName evidence="10">Flagellar protein FliL</fullName>
    </recommendedName>
</protein>
<keyword evidence="12" id="KW-0969">Cilium</keyword>
<comment type="caution">
    <text evidence="12">The sequence shown here is derived from an EMBL/GenBank/DDBJ whole genome shotgun (WGS) entry which is preliminary data.</text>
</comment>
<feature type="region of interest" description="Disordered" evidence="11">
    <location>
        <begin position="64"/>
        <end position="89"/>
    </location>
</feature>
<evidence type="ECO:0000256" key="1">
    <source>
        <dbReference type="ARBA" id="ARBA00002254"/>
    </source>
</evidence>
<evidence type="ECO:0000313" key="12">
    <source>
        <dbReference type="EMBL" id="MBB5704922.1"/>
    </source>
</evidence>
<evidence type="ECO:0000256" key="4">
    <source>
        <dbReference type="ARBA" id="ARBA00022475"/>
    </source>
</evidence>